<dbReference type="FunFam" id="3.40.190.290:FF:000001">
    <property type="entry name" value="Transcriptional regulator, LysR family"/>
    <property type="match status" value="1"/>
</dbReference>
<dbReference type="Pfam" id="PF00126">
    <property type="entry name" value="HTH_1"/>
    <property type="match status" value="1"/>
</dbReference>
<dbReference type="KEGG" id="hch:HCH_01190"/>
<keyword evidence="7" id="KW-1185">Reference proteome</keyword>
<protein>
    <submittedName>
        <fullName evidence="6">Transcriptional regulator</fullName>
    </submittedName>
</protein>
<gene>
    <name evidence="6" type="ordered locus">HCH_01190</name>
</gene>
<dbReference type="InterPro" id="IPR000847">
    <property type="entry name" value="LysR_HTH_N"/>
</dbReference>
<dbReference type="Proteomes" id="UP000000238">
    <property type="component" value="Chromosome"/>
</dbReference>
<dbReference type="InterPro" id="IPR005119">
    <property type="entry name" value="LysR_subst-bd"/>
</dbReference>
<evidence type="ECO:0000259" key="5">
    <source>
        <dbReference type="PROSITE" id="PS50931"/>
    </source>
</evidence>
<sequence length="307" mass="33560">MSKIDDIELFVRVVRAGGLAAAGREVGLSPASMTARMNALEARYQTRLLQRSTRSIALTEAGARFYEAGQRVVAEMAQAEAALLEKEGELRGSLRVTATSDFGRHYVAPALAQFVSLHPQVRPALHLHDGVVNLIEEGFDLAIRYGNLPDSNLIVRPLVADNRRVLCASPAYVASFGQPQTPEDLQAHRCLVMTRFGEMLAEWRFQSDSGWRTLTVEAFLASNDGALIRQWALAGMGIALKSWCDVSRDITQGRLLQLLPDQVVGLHGADAGAVGLQMIYPSRKYTPACVKAFMDYLGEFVNSEAGL</sequence>
<dbReference type="OrthoDB" id="9815676at2"/>
<evidence type="ECO:0000256" key="3">
    <source>
        <dbReference type="ARBA" id="ARBA00023125"/>
    </source>
</evidence>
<dbReference type="Pfam" id="PF03466">
    <property type="entry name" value="LysR_substrate"/>
    <property type="match status" value="1"/>
</dbReference>
<dbReference type="SUPFAM" id="SSF53850">
    <property type="entry name" value="Periplasmic binding protein-like II"/>
    <property type="match status" value="1"/>
</dbReference>
<dbReference type="PROSITE" id="PS50931">
    <property type="entry name" value="HTH_LYSR"/>
    <property type="match status" value="1"/>
</dbReference>
<keyword evidence="4" id="KW-0804">Transcription</keyword>
<dbReference type="GO" id="GO:0003677">
    <property type="term" value="F:DNA binding"/>
    <property type="evidence" value="ECO:0007669"/>
    <property type="project" value="UniProtKB-KW"/>
</dbReference>
<organism evidence="6 7">
    <name type="scientific">Hahella chejuensis (strain KCTC 2396)</name>
    <dbReference type="NCBI Taxonomy" id="349521"/>
    <lineage>
        <taxon>Bacteria</taxon>
        <taxon>Pseudomonadati</taxon>
        <taxon>Pseudomonadota</taxon>
        <taxon>Gammaproteobacteria</taxon>
        <taxon>Oceanospirillales</taxon>
        <taxon>Hahellaceae</taxon>
        <taxon>Hahella</taxon>
    </lineage>
</organism>
<evidence type="ECO:0000313" key="7">
    <source>
        <dbReference type="Proteomes" id="UP000000238"/>
    </source>
</evidence>
<evidence type="ECO:0000256" key="1">
    <source>
        <dbReference type="ARBA" id="ARBA00009437"/>
    </source>
</evidence>
<evidence type="ECO:0000313" key="6">
    <source>
        <dbReference type="EMBL" id="ABC28065.1"/>
    </source>
</evidence>
<dbReference type="InterPro" id="IPR036390">
    <property type="entry name" value="WH_DNA-bd_sf"/>
</dbReference>
<feature type="domain" description="HTH lysR-type" evidence="5">
    <location>
        <begin position="1"/>
        <end position="59"/>
    </location>
</feature>
<accession>Q2SMQ9</accession>
<reference evidence="6 7" key="1">
    <citation type="journal article" date="2005" name="Nucleic Acids Res.">
        <title>Genomic blueprint of Hahella chejuensis, a marine microbe producing an algicidal agent.</title>
        <authorList>
            <person name="Jeong H."/>
            <person name="Yim J.H."/>
            <person name="Lee C."/>
            <person name="Choi S.-H."/>
            <person name="Park Y.K."/>
            <person name="Yoon S.H."/>
            <person name="Hur C.-G."/>
            <person name="Kang H.-Y."/>
            <person name="Kim D."/>
            <person name="Lee H.H."/>
            <person name="Park K.H."/>
            <person name="Park S.-H."/>
            <person name="Park H.-S."/>
            <person name="Lee H.K."/>
            <person name="Oh T.K."/>
            <person name="Kim J.F."/>
        </authorList>
    </citation>
    <scope>NUCLEOTIDE SEQUENCE [LARGE SCALE GENOMIC DNA]</scope>
    <source>
        <strain evidence="6 7">KCTC 2396</strain>
    </source>
</reference>
<keyword evidence="3" id="KW-0238">DNA-binding</keyword>
<dbReference type="RefSeq" id="WP_011395138.1">
    <property type="nucleotide sequence ID" value="NC_007645.1"/>
</dbReference>
<evidence type="ECO:0000256" key="2">
    <source>
        <dbReference type="ARBA" id="ARBA00023015"/>
    </source>
</evidence>
<dbReference type="eggNOG" id="COG0583">
    <property type="taxonomic scope" value="Bacteria"/>
</dbReference>
<name>Q2SMQ9_HAHCH</name>
<proteinExistence type="inferred from homology"/>
<dbReference type="HOGENOM" id="CLU_039613_16_4_6"/>
<dbReference type="InterPro" id="IPR058163">
    <property type="entry name" value="LysR-type_TF_proteobact-type"/>
</dbReference>
<dbReference type="FunFam" id="1.10.10.10:FF:000001">
    <property type="entry name" value="LysR family transcriptional regulator"/>
    <property type="match status" value="1"/>
</dbReference>
<dbReference type="SUPFAM" id="SSF46785">
    <property type="entry name" value="Winged helix' DNA-binding domain"/>
    <property type="match status" value="1"/>
</dbReference>
<dbReference type="PANTHER" id="PTHR30537:SF5">
    <property type="entry name" value="HTH-TYPE TRANSCRIPTIONAL ACTIVATOR TTDR-RELATED"/>
    <property type="match status" value="1"/>
</dbReference>
<dbReference type="STRING" id="349521.HCH_01190"/>
<dbReference type="PANTHER" id="PTHR30537">
    <property type="entry name" value="HTH-TYPE TRANSCRIPTIONAL REGULATOR"/>
    <property type="match status" value="1"/>
</dbReference>
<dbReference type="EMBL" id="CP000155">
    <property type="protein sequence ID" value="ABC28065.1"/>
    <property type="molecule type" value="Genomic_DNA"/>
</dbReference>
<dbReference type="GO" id="GO:0003700">
    <property type="term" value="F:DNA-binding transcription factor activity"/>
    <property type="evidence" value="ECO:0007669"/>
    <property type="project" value="InterPro"/>
</dbReference>
<evidence type="ECO:0000256" key="4">
    <source>
        <dbReference type="ARBA" id="ARBA00023163"/>
    </source>
</evidence>
<dbReference type="AlphaFoldDB" id="Q2SMQ9"/>
<keyword evidence="2" id="KW-0805">Transcription regulation</keyword>
<dbReference type="Gene3D" id="3.40.190.290">
    <property type="match status" value="1"/>
</dbReference>
<dbReference type="CDD" id="cd08422">
    <property type="entry name" value="PBP2_CrgA_like"/>
    <property type="match status" value="1"/>
</dbReference>
<dbReference type="Gene3D" id="1.10.10.10">
    <property type="entry name" value="Winged helix-like DNA-binding domain superfamily/Winged helix DNA-binding domain"/>
    <property type="match status" value="1"/>
</dbReference>
<comment type="similarity">
    <text evidence="1">Belongs to the LysR transcriptional regulatory family.</text>
</comment>
<dbReference type="InterPro" id="IPR036388">
    <property type="entry name" value="WH-like_DNA-bd_sf"/>
</dbReference>